<protein>
    <submittedName>
        <fullName evidence="1">Uncharacterized protein</fullName>
    </submittedName>
</protein>
<evidence type="ECO:0000313" key="2">
    <source>
        <dbReference type="Proteomes" id="UP001197247"/>
    </source>
</evidence>
<accession>A0ABS5TKY2</accession>
<keyword evidence="2" id="KW-1185">Reference proteome</keyword>
<reference evidence="1 2" key="1">
    <citation type="submission" date="2021-05" db="EMBL/GenBank/DDBJ databases">
        <title>Kineosporia and Streptomyces sp. nov. two new marine actinobacteria isolated from Coral.</title>
        <authorList>
            <person name="Buangrab K."/>
            <person name="Sutthacheep M."/>
            <person name="Yeemin T."/>
            <person name="Harunari E."/>
            <person name="Igarashi Y."/>
            <person name="Kanchanasin P."/>
            <person name="Tanasupawat S."/>
            <person name="Phongsopitanun W."/>
        </authorList>
    </citation>
    <scope>NUCLEOTIDE SEQUENCE [LARGE SCALE GENOMIC DNA]</scope>
    <source>
        <strain evidence="1 2">J2-2</strain>
    </source>
</reference>
<dbReference type="RefSeq" id="WP_214158136.1">
    <property type="nucleotide sequence ID" value="NZ_JAHBAY010000010.1"/>
</dbReference>
<gene>
    <name evidence="1" type="ORF">KIH74_22685</name>
</gene>
<sequence>MMLAVQNSYTGVIREWAILRNGVEVRTETMTRDQVNDLIRDLNQVENVYSAEGI</sequence>
<evidence type="ECO:0000313" key="1">
    <source>
        <dbReference type="EMBL" id="MBT0771765.1"/>
    </source>
</evidence>
<name>A0ABS5TKY2_9ACTN</name>
<organism evidence="1 2">
    <name type="scientific">Kineosporia corallincola</name>
    <dbReference type="NCBI Taxonomy" id="2835133"/>
    <lineage>
        <taxon>Bacteria</taxon>
        <taxon>Bacillati</taxon>
        <taxon>Actinomycetota</taxon>
        <taxon>Actinomycetes</taxon>
        <taxon>Kineosporiales</taxon>
        <taxon>Kineosporiaceae</taxon>
        <taxon>Kineosporia</taxon>
    </lineage>
</organism>
<dbReference type="EMBL" id="JAHBAY010000010">
    <property type="protein sequence ID" value="MBT0771765.1"/>
    <property type="molecule type" value="Genomic_DNA"/>
</dbReference>
<comment type="caution">
    <text evidence="1">The sequence shown here is derived from an EMBL/GenBank/DDBJ whole genome shotgun (WGS) entry which is preliminary data.</text>
</comment>
<dbReference type="Proteomes" id="UP001197247">
    <property type="component" value="Unassembled WGS sequence"/>
</dbReference>
<proteinExistence type="predicted"/>